<protein>
    <submittedName>
        <fullName evidence="7">Sulfotransferase family 2 domain-containing protein</fullName>
    </submittedName>
</protein>
<dbReference type="EMBL" id="JAABNR010000004">
    <property type="protein sequence ID" value="NBZ87147.1"/>
    <property type="molecule type" value="Genomic_DNA"/>
</dbReference>
<evidence type="ECO:0000256" key="4">
    <source>
        <dbReference type="ARBA" id="ARBA00022989"/>
    </source>
</evidence>
<dbReference type="PANTHER" id="PTHR12812:SF0">
    <property type="entry name" value="HEPARAN-SULFATE 6-O-SULFOTRANSFERASE"/>
    <property type="match status" value="1"/>
</dbReference>
<dbReference type="InterPro" id="IPR027417">
    <property type="entry name" value="P-loop_NTPase"/>
</dbReference>
<keyword evidence="4" id="KW-1133">Transmembrane helix</keyword>
<evidence type="ECO:0000313" key="7">
    <source>
        <dbReference type="EMBL" id="NBZ87147.1"/>
    </source>
</evidence>
<dbReference type="SUPFAM" id="SSF52540">
    <property type="entry name" value="P-loop containing nucleoside triphosphate hydrolases"/>
    <property type="match status" value="1"/>
</dbReference>
<sequence>MPFADLETMSLSDYISQEAAKDSFWFFMHIPKTAGSSFSSELASKMRPYRNIHVDYTRTDVSTTDQMGGVIADFVAEMQTKDFRSASGHVVWGHYETLRAARPDCRVVTFMRDPVARVISDYRYQRTPMHPPYQEFMKEFPTLESYVESPASQNKTTLFMTGSRDALSPEELIERIGREFTFVGLLEMYPISFSSIFGCMGHKGLMPTEHKRKTPDTKDTQVEVTAAMREMIREVNHMDQAAYTYVQTVLRRHRDAIWAAKGRPPKKAQ</sequence>
<dbReference type="Gene3D" id="3.40.50.300">
    <property type="entry name" value="P-loop containing nucleotide triphosphate hydrolases"/>
    <property type="match status" value="1"/>
</dbReference>
<reference evidence="7" key="1">
    <citation type="submission" date="2020-01" db="EMBL/GenBank/DDBJ databases">
        <authorList>
            <person name="Chen W.-M."/>
        </authorList>
    </citation>
    <scope>NUCLEOTIDE SEQUENCE</scope>
    <source>
        <strain evidence="7">CYK-10</strain>
    </source>
</reference>
<dbReference type="Proteomes" id="UP001193501">
    <property type="component" value="Unassembled WGS sequence"/>
</dbReference>
<comment type="subcellular location">
    <subcellularLocation>
        <location evidence="1">Membrane</location>
        <topology evidence="1">Single-pass membrane protein</topology>
    </subcellularLocation>
</comment>
<evidence type="ECO:0000256" key="5">
    <source>
        <dbReference type="ARBA" id="ARBA00023136"/>
    </source>
</evidence>
<keyword evidence="6" id="KW-0325">Glycoprotein</keyword>
<dbReference type="GO" id="GO:0017095">
    <property type="term" value="F:heparan sulfate 6-sulfotransferase activity"/>
    <property type="evidence" value="ECO:0007669"/>
    <property type="project" value="TreeGrafter"/>
</dbReference>
<organism evidence="7 8">
    <name type="scientific">Stagnihabitans tardus</name>
    <dbReference type="NCBI Taxonomy" id="2699202"/>
    <lineage>
        <taxon>Bacteria</taxon>
        <taxon>Pseudomonadati</taxon>
        <taxon>Pseudomonadota</taxon>
        <taxon>Alphaproteobacteria</taxon>
        <taxon>Rhodobacterales</taxon>
        <taxon>Paracoccaceae</taxon>
        <taxon>Stagnihabitans</taxon>
    </lineage>
</organism>
<evidence type="ECO:0000256" key="3">
    <source>
        <dbReference type="ARBA" id="ARBA00022692"/>
    </source>
</evidence>
<evidence type="ECO:0000313" key="8">
    <source>
        <dbReference type="Proteomes" id="UP001193501"/>
    </source>
</evidence>
<comment type="caution">
    <text evidence="7">The sequence shown here is derived from an EMBL/GenBank/DDBJ whole genome shotgun (WGS) entry which is preliminary data.</text>
</comment>
<keyword evidence="2" id="KW-0808">Transferase</keyword>
<keyword evidence="3" id="KW-0812">Transmembrane</keyword>
<dbReference type="RefSeq" id="WP_168773946.1">
    <property type="nucleotide sequence ID" value="NZ_JAABNR010000004.1"/>
</dbReference>
<keyword evidence="5" id="KW-0472">Membrane</keyword>
<name>A0AAE4Y773_9RHOB</name>
<keyword evidence="8" id="KW-1185">Reference proteome</keyword>
<dbReference type="GO" id="GO:0016020">
    <property type="term" value="C:membrane"/>
    <property type="evidence" value="ECO:0007669"/>
    <property type="project" value="UniProtKB-SubCell"/>
</dbReference>
<dbReference type="PANTHER" id="PTHR12812">
    <property type="entry name" value="HEPARAN SULFATE 6-O-SULFOTRANSFERASE 3"/>
    <property type="match status" value="1"/>
</dbReference>
<evidence type="ECO:0000256" key="6">
    <source>
        <dbReference type="ARBA" id="ARBA00023180"/>
    </source>
</evidence>
<dbReference type="InterPro" id="IPR010635">
    <property type="entry name" value="Heparan_SO4-6-sulfoTrfase"/>
</dbReference>
<evidence type="ECO:0000256" key="1">
    <source>
        <dbReference type="ARBA" id="ARBA00004167"/>
    </source>
</evidence>
<dbReference type="AlphaFoldDB" id="A0AAE4Y773"/>
<evidence type="ECO:0000256" key="2">
    <source>
        <dbReference type="ARBA" id="ARBA00022679"/>
    </source>
</evidence>
<proteinExistence type="predicted"/>
<gene>
    <name evidence="7" type="ORF">GV832_06100</name>
</gene>
<accession>A0AAE4Y773</accession>